<dbReference type="PANTHER" id="PTHR48090:SF10">
    <property type="entry name" value="GLUCOSYL-3-PHOSPHOGLYCERATE SYNTHASE"/>
    <property type="match status" value="1"/>
</dbReference>
<keyword evidence="5" id="KW-0460">Magnesium</keyword>
<evidence type="ECO:0000259" key="6">
    <source>
        <dbReference type="Pfam" id="PF00535"/>
    </source>
</evidence>
<organism evidence="7 8">
    <name type="scientific">Nitrospira japonica</name>
    <dbReference type="NCBI Taxonomy" id="1325564"/>
    <lineage>
        <taxon>Bacteria</taxon>
        <taxon>Pseudomonadati</taxon>
        <taxon>Nitrospirota</taxon>
        <taxon>Nitrospiria</taxon>
        <taxon>Nitrospirales</taxon>
        <taxon>Nitrospiraceae</taxon>
        <taxon>Nitrospira</taxon>
    </lineage>
</organism>
<feature type="domain" description="Glycosyltransferase 2-like" evidence="6">
    <location>
        <begin position="26"/>
        <end position="171"/>
    </location>
</feature>
<accession>A0A1W1IAF4</accession>
<evidence type="ECO:0000256" key="2">
    <source>
        <dbReference type="ARBA" id="ARBA00006739"/>
    </source>
</evidence>
<dbReference type="InterPro" id="IPR001173">
    <property type="entry name" value="Glyco_trans_2-like"/>
</dbReference>
<comment type="cofactor">
    <cofactor evidence="1">
        <name>Mg(2+)</name>
        <dbReference type="ChEBI" id="CHEBI:18420"/>
    </cofactor>
</comment>
<dbReference type="GO" id="GO:0016757">
    <property type="term" value="F:glycosyltransferase activity"/>
    <property type="evidence" value="ECO:0007669"/>
    <property type="project" value="UniProtKB-KW"/>
</dbReference>
<keyword evidence="3 7" id="KW-0328">Glycosyltransferase</keyword>
<comment type="similarity">
    <text evidence="2">Belongs to the glycosyltransferase 2 family.</text>
</comment>
<evidence type="ECO:0000313" key="8">
    <source>
        <dbReference type="Proteomes" id="UP000192042"/>
    </source>
</evidence>
<dbReference type="Proteomes" id="UP000192042">
    <property type="component" value="Chromosome I"/>
</dbReference>
<dbReference type="InterPro" id="IPR029044">
    <property type="entry name" value="Nucleotide-diphossugar_trans"/>
</dbReference>
<reference evidence="7 8" key="1">
    <citation type="submission" date="2017-03" db="EMBL/GenBank/DDBJ databases">
        <authorList>
            <person name="Afonso C.L."/>
            <person name="Miller P.J."/>
            <person name="Scott M.A."/>
            <person name="Spackman E."/>
            <person name="Goraichik I."/>
            <person name="Dimitrov K.M."/>
            <person name="Suarez D.L."/>
            <person name="Swayne D.E."/>
        </authorList>
    </citation>
    <scope>NUCLEOTIDE SEQUENCE [LARGE SCALE GENOMIC DNA]</scope>
    <source>
        <strain evidence="7">Genome sequencing of Nitrospira japonica strain NJ11</strain>
    </source>
</reference>
<evidence type="ECO:0000256" key="3">
    <source>
        <dbReference type="ARBA" id="ARBA00022676"/>
    </source>
</evidence>
<dbReference type="RefSeq" id="WP_080888167.1">
    <property type="nucleotide sequence ID" value="NZ_LT828648.1"/>
</dbReference>
<dbReference type="SUPFAM" id="SSF53448">
    <property type="entry name" value="Nucleotide-diphospho-sugar transferases"/>
    <property type="match status" value="1"/>
</dbReference>
<dbReference type="KEGG" id="nja:NSJP_3837"/>
<dbReference type="Pfam" id="PF00535">
    <property type="entry name" value="Glycos_transf_2"/>
    <property type="match status" value="1"/>
</dbReference>
<dbReference type="STRING" id="1325564.NSJP_3837"/>
<dbReference type="PANTHER" id="PTHR48090">
    <property type="entry name" value="UNDECAPRENYL-PHOSPHATE 4-DEOXY-4-FORMAMIDO-L-ARABINOSE TRANSFERASE-RELATED"/>
    <property type="match status" value="1"/>
</dbReference>
<protein>
    <submittedName>
        <fullName evidence="7">Putative Glycosyl transferase, family 2</fullName>
        <ecNumber evidence="7">2.4.-.-</ecNumber>
    </submittedName>
</protein>
<evidence type="ECO:0000313" key="7">
    <source>
        <dbReference type="EMBL" id="SLM50004.1"/>
    </source>
</evidence>
<name>A0A1W1IAF4_9BACT</name>
<evidence type="ECO:0000256" key="1">
    <source>
        <dbReference type="ARBA" id="ARBA00001946"/>
    </source>
</evidence>
<evidence type="ECO:0000256" key="4">
    <source>
        <dbReference type="ARBA" id="ARBA00022679"/>
    </source>
</evidence>
<dbReference type="AlphaFoldDB" id="A0A1W1IAF4"/>
<sequence>MSHDRIPLAPATESRLREIDFADILVGIPSYNNAATVGHVVRAVAAGLAKYFPAKRAVLVNADGGSSDDTTAVVAQTAVDHRQLLIADRQSVLHRIVTPYHGIPGKGSAFRTIFEIARQLNARACAVVDADLRSISPEWIEMLLRPTVEGEFDYVAPFYLRHKYDGTITNSLAYPLTRALYGNRIRQPIGGEFGFSGALAAHYLDQHVWESEVARFGIDIWMTTEAIACGARVCQSFLGAKIHNPKDPASDLSDMLRQVVGSLFASMERHVTGWSAVVGSHPVPLFGFPYEVSVEPVHVDVDRMVSYFQQGLTDLAPLWREILSHATFEHLIDLNGQRGKDCRIPDELWSHIVFDAAAAYHHQVLPREHLLKCLTPLYLGRTASFVLATMGLTSVEAERAIEQLCATFEDRKPYLLERWEERPSRWTGTAGVDHDGAGVGRPS</sequence>
<evidence type="ECO:0000256" key="5">
    <source>
        <dbReference type="ARBA" id="ARBA00022842"/>
    </source>
</evidence>
<dbReference type="EMBL" id="LT828648">
    <property type="protein sequence ID" value="SLM50004.1"/>
    <property type="molecule type" value="Genomic_DNA"/>
</dbReference>
<gene>
    <name evidence="7" type="ORF">NSJP_3837</name>
</gene>
<dbReference type="Gene3D" id="3.90.550.10">
    <property type="entry name" value="Spore Coat Polysaccharide Biosynthesis Protein SpsA, Chain A"/>
    <property type="match status" value="1"/>
</dbReference>
<keyword evidence="4 7" id="KW-0808">Transferase</keyword>
<dbReference type="InterPro" id="IPR050256">
    <property type="entry name" value="Glycosyltransferase_2"/>
</dbReference>
<dbReference type="EC" id="2.4.-.-" evidence="7"/>
<keyword evidence="8" id="KW-1185">Reference proteome</keyword>
<dbReference type="OrthoDB" id="9759709at2"/>
<proteinExistence type="inferred from homology"/>